<gene>
    <name evidence="3" type="primary">LOC106154001</name>
    <name evidence="4" type="synonym">LOC112041494</name>
</gene>
<proteinExistence type="predicted"/>
<dbReference type="AlphaFoldDB" id="A0A1S3HCB0"/>
<evidence type="ECO:0000313" key="3">
    <source>
        <dbReference type="RefSeq" id="XP_013383648.1"/>
    </source>
</evidence>
<evidence type="ECO:0000256" key="1">
    <source>
        <dbReference type="SAM" id="SignalP"/>
    </source>
</evidence>
<keyword evidence="1" id="KW-0732">Signal</keyword>
<dbReference type="OrthoDB" id="6428169at2759"/>
<dbReference type="KEGG" id="lak:106154001"/>
<dbReference type="Gene3D" id="2.10.80.10">
    <property type="entry name" value="Lipase, subunit A"/>
    <property type="match status" value="1"/>
</dbReference>
<dbReference type="RefSeq" id="XP_013383648.1">
    <property type="nucleotide sequence ID" value="XM_013528194.2"/>
</dbReference>
<dbReference type="RefSeq" id="XP_023930578.1">
    <property type="nucleotide sequence ID" value="XM_024074810.1"/>
</dbReference>
<sequence>MPKTLFLLIICMAVAVQSIPAPGHGGVCNNASHCNDDECCVSLLQPIGRKRSLSQLGMCSKLGTSGSWCDPSSLSGQPQAMVLECPCAPGFKCIPQGWSGGIVVPVLHEPGRCTSSGGN</sequence>
<protein>
    <submittedName>
        <fullName evidence="3">Uncharacterized protein LOC106154001</fullName>
    </submittedName>
    <submittedName>
        <fullName evidence="4">Uncharacterized protein LOC112041494</fullName>
    </submittedName>
</protein>
<evidence type="ECO:0000313" key="4">
    <source>
        <dbReference type="RefSeq" id="XP_023930578.1"/>
    </source>
</evidence>
<feature type="signal peptide" evidence="1">
    <location>
        <begin position="1"/>
        <end position="18"/>
    </location>
</feature>
<dbReference type="Proteomes" id="UP000085678">
    <property type="component" value="Unplaced"/>
</dbReference>
<accession>A0A1S3HCB0</accession>
<evidence type="ECO:0000313" key="2">
    <source>
        <dbReference type="Proteomes" id="UP000085678"/>
    </source>
</evidence>
<organism evidence="2 3">
    <name type="scientific">Lingula anatina</name>
    <name type="common">Brachiopod</name>
    <name type="synonym">Lingula unguis</name>
    <dbReference type="NCBI Taxonomy" id="7574"/>
    <lineage>
        <taxon>Eukaryota</taxon>
        <taxon>Metazoa</taxon>
        <taxon>Spiralia</taxon>
        <taxon>Lophotrochozoa</taxon>
        <taxon>Brachiopoda</taxon>
        <taxon>Linguliformea</taxon>
        <taxon>Lingulata</taxon>
        <taxon>Lingulida</taxon>
        <taxon>Linguloidea</taxon>
        <taxon>Lingulidae</taxon>
        <taxon>Lingula</taxon>
    </lineage>
</organism>
<reference evidence="3 4" key="1">
    <citation type="submission" date="2025-04" db="UniProtKB">
        <authorList>
            <consortium name="RefSeq"/>
        </authorList>
    </citation>
    <scope>IDENTIFICATION</scope>
    <source>
        <tissue evidence="3 4">Gonads</tissue>
    </source>
</reference>
<feature type="chain" id="PRO_5010349760" evidence="1">
    <location>
        <begin position="19"/>
        <end position="119"/>
    </location>
</feature>
<name>A0A1S3HCB0_LINAN</name>
<dbReference type="OMA" id="CNDDECC"/>
<dbReference type="KEGG" id="lak:112041494"/>
<dbReference type="GeneID" id="106154001"/>
<keyword evidence="2" id="KW-1185">Reference proteome</keyword>